<organism evidence="2 3">
    <name type="scientific">Trypanosoma cruzi</name>
    <dbReference type="NCBI Taxonomy" id="5693"/>
    <lineage>
        <taxon>Eukaryota</taxon>
        <taxon>Discoba</taxon>
        <taxon>Euglenozoa</taxon>
        <taxon>Kinetoplastea</taxon>
        <taxon>Metakinetoplastina</taxon>
        <taxon>Trypanosomatida</taxon>
        <taxon>Trypanosomatidae</taxon>
        <taxon>Trypanosoma</taxon>
        <taxon>Schizotrypanum</taxon>
    </lineage>
</organism>
<dbReference type="InterPro" id="IPR036291">
    <property type="entry name" value="NAD(P)-bd_dom_sf"/>
</dbReference>
<dbReference type="VEuPathDB" id="TriTrypDB:TcBrA4_0125540"/>
<comment type="caution">
    <text evidence="2">The sequence shown here is derived from an EMBL/GenBank/DDBJ whole genome shotgun (WGS) entry which is preliminary data.</text>
</comment>
<dbReference type="VEuPathDB" id="TriTrypDB:Tc_MARK_2476"/>
<dbReference type="PANTHER" id="PTHR48079:SF6">
    <property type="entry name" value="NAD(P)-BINDING DOMAIN-CONTAINING PROTEIN-RELATED"/>
    <property type="match status" value="1"/>
</dbReference>
<dbReference type="VEuPathDB" id="TriTrypDB:TcG_01337"/>
<evidence type="ECO:0000256" key="1">
    <source>
        <dbReference type="SAM" id="Phobius"/>
    </source>
</evidence>
<dbReference type="InterPro" id="IPR051783">
    <property type="entry name" value="NAD(P)-dependent_oxidoreduct"/>
</dbReference>
<dbReference type="EMBL" id="PRFC01000295">
    <property type="protein sequence ID" value="PWU93535.1"/>
    <property type="molecule type" value="Genomic_DNA"/>
</dbReference>
<feature type="transmembrane region" description="Helical" evidence="1">
    <location>
        <begin position="461"/>
        <end position="480"/>
    </location>
</feature>
<reference evidence="2 3" key="1">
    <citation type="journal article" date="2018" name="Microb. Genom.">
        <title>Expanding an expanded genome: long-read sequencing of Trypanosoma cruzi.</title>
        <authorList>
            <person name="Berna L."/>
            <person name="Rodriguez M."/>
            <person name="Chiribao M.L."/>
            <person name="Parodi-Talice A."/>
            <person name="Pita S."/>
            <person name="Rijo G."/>
            <person name="Alvarez-Valin F."/>
            <person name="Robello C."/>
        </authorList>
    </citation>
    <scope>NUCLEOTIDE SEQUENCE [LARGE SCALE GENOMIC DNA]</scope>
    <source>
        <strain evidence="2 3">TCC</strain>
    </source>
</reference>
<dbReference type="Gene3D" id="3.40.50.720">
    <property type="entry name" value="NAD(P)-binding Rossmann-like Domain"/>
    <property type="match status" value="1"/>
</dbReference>
<dbReference type="VEuPathDB" id="TriTrypDB:TcCL_NonESM03181"/>
<sequence>MPAAVNVEVDTGALVFERPRYLGRGVEVFNADDVPITPYGSFIRPDEYPKKFNINEASSIACQESESVQMPLDLFSSHEDAGSAMQPQPLDQSFVPSTTGSFVCDERSLKHQLHRILLIGSPGLVSTHVAAGLLKHGYRVRLLERDYRGKIFLYGLESLIETRPSRLSLFYEDDLSLAVADCDGVVYVNGPDTSEISHENDIERLFVSSIQDVFLSIKRNGKSVRRVVLISPASSIFPVETTLVAKTRGLKRGQAAALKEAERLSYKAGVPLTILLPAMMVGPSLLGEGDGNVQALVLLAEQQRRFTSPIYYNIVDVRDVAEACALVLMAPRAEYQKYILSGGEMSLAQIACALQQCIPLVSPPKRHLPVWLTRVLLHLGILNFLGFEFCERVACERVGWSYVLSSLKAQRDLAIQLRSAQTAVVTAVAHAMNVPVALQQPNVGDTQTSGKVRNQVRESRLWRGFQLVGFSVLFATIGFFSGKRLFSRSKVT</sequence>
<dbReference type="VEuPathDB" id="TriTrypDB:BCY84_20520"/>
<dbReference type="GO" id="GO:0005737">
    <property type="term" value="C:cytoplasm"/>
    <property type="evidence" value="ECO:0007669"/>
    <property type="project" value="TreeGrafter"/>
</dbReference>
<dbReference type="VEuPathDB" id="TriTrypDB:TCSYLVIO_003715"/>
<dbReference type="VEuPathDB" id="TriTrypDB:C3747_295g19"/>
<dbReference type="GO" id="GO:0004029">
    <property type="term" value="F:aldehyde dehydrogenase (NAD+) activity"/>
    <property type="evidence" value="ECO:0007669"/>
    <property type="project" value="TreeGrafter"/>
</dbReference>
<dbReference type="PANTHER" id="PTHR48079">
    <property type="entry name" value="PROTEIN YEEZ"/>
    <property type="match status" value="1"/>
</dbReference>
<dbReference type="VEuPathDB" id="TriTrypDB:TcCL_NonESM03182"/>
<protein>
    <submittedName>
        <fullName evidence="2">Putative NAD dependent epimerase/dehydratase family</fullName>
    </submittedName>
</protein>
<evidence type="ECO:0000313" key="2">
    <source>
        <dbReference type="EMBL" id="PWU93535.1"/>
    </source>
</evidence>
<keyword evidence="1" id="KW-0812">Transmembrane</keyword>
<dbReference type="SUPFAM" id="SSF51735">
    <property type="entry name" value="NAD(P)-binding Rossmann-fold domains"/>
    <property type="match status" value="1"/>
</dbReference>
<accession>A0A2V2VAJ5</accession>
<dbReference type="Proteomes" id="UP000246078">
    <property type="component" value="Unassembled WGS sequence"/>
</dbReference>
<dbReference type="VEuPathDB" id="TriTrypDB:C4B63_7g386"/>
<keyword evidence="1" id="KW-0472">Membrane</keyword>
<name>A0A2V2VAJ5_TRYCR</name>
<dbReference type="VEuPathDB" id="TriTrypDB:TCDM_02466"/>
<dbReference type="VEuPathDB" id="TriTrypDB:ECC02_002629"/>
<keyword evidence="1" id="KW-1133">Transmembrane helix</keyword>
<gene>
    <name evidence="2" type="ORF">C3747_295g19</name>
</gene>
<proteinExistence type="predicted"/>
<dbReference type="VEuPathDB" id="TriTrypDB:TcCLB.507053.50"/>
<dbReference type="AlphaFoldDB" id="A0A2V2VAJ5"/>
<evidence type="ECO:0000313" key="3">
    <source>
        <dbReference type="Proteomes" id="UP000246078"/>
    </source>
</evidence>
<dbReference type="VEuPathDB" id="TriTrypDB:TcCLB.504057.40"/>